<evidence type="ECO:0000256" key="8">
    <source>
        <dbReference type="ARBA" id="ARBA00037040"/>
    </source>
</evidence>
<evidence type="ECO:0000256" key="6">
    <source>
        <dbReference type="ARBA" id="ARBA00023187"/>
    </source>
</evidence>
<dbReference type="InterPro" id="IPR003107">
    <property type="entry name" value="HAT"/>
</dbReference>
<evidence type="ECO:0000256" key="5">
    <source>
        <dbReference type="ARBA" id="ARBA00022737"/>
    </source>
</evidence>
<dbReference type="GO" id="GO:0071011">
    <property type="term" value="C:precatalytic spliceosome"/>
    <property type="evidence" value="ECO:0007669"/>
    <property type="project" value="TreeGrafter"/>
</dbReference>
<dbReference type="STRING" id="1097556.R4XBE6"/>
<keyword evidence="5" id="KW-0677">Repeat</keyword>
<keyword evidence="7" id="KW-0539">Nucleus</keyword>
<dbReference type="InterPro" id="IPR055433">
    <property type="entry name" value="HAT_Syf1-like_N"/>
</dbReference>
<evidence type="ECO:0000256" key="1">
    <source>
        <dbReference type="ARBA" id="ARBA00004123"/>
    </source>
</evidence>
<dbReference type="AlphaFoldDB" id="R4XBE6"/>
<keyword evidence="6" id="KW-0508">mRNA splicing</keyword>
<gene>
    <name evidence="10" type="ORF">TAPDE_000191</name>
</gene>
<keyword evidence="4" id="KW-0747">Spliceosome</keyword>
<evidence type="ECO:0000259" key="9">
    <source>
        <dbReference type="Pfam" id="PF23233"/>
    </source>
</evidence>
<evidence type="ECO:0000313" key="11">
    <source>
        <dbReference type="Proteomes" id="UP000013776"/>
    </source>
</evidence>
<name>R4XBE6_TAPDE</name>
<dbReference type="eggNOG" id="KOG1915">
    <property type="taxonomic scope" value="Eukaryota"/>
</dbReference>
<dbReference type="VEuPathDB" id="FungiDB:TAPDE_000191"/>
<reference evidence="10 11" key="1">
    <citation type="journal article" date="2013" name="MBio">
        <title>Genome sequencing of the plant pathogen Taphrina deformans, the causal agent of peach leaf curl.</title>
        <authorList>
            <person name="Cisse O.H."/>
            <person name="Almeida J.M.G.C.F."/>
            <person name="Fonseca A."/>
            <person name="Kumar A.A."/>
            <person name="Salojaervi J."/>
            <person name="Overmyer K."/>
            <person name="Hauser P.M."/>
            <person name="Pagni M."/>
        </authorList>
    </citation>
    <scope>NUCLEOTIDE SEQUENCE [LARGE SCALE GENOMIC DNA]</scope>
    <source>
        <strain evidence="11">PYCC 5710 / ATCC 11124 / CBS 356.35 / IMI 108563 / JCM 9778 / NBRC 8474</strain>
    </source>
</reference>
<dbReference type="GO" id="GO:0071014">
    <property type="term" value="C:post-mRNA release spliceosomal complex"/>
    <property type="evidence" value="ECO:0007669"/>
    <property type="project" value="TreeGrafter"/>
</dbReference>
<dbReference type="PANTHER" id="PTHR11246">
    <property type="entry name" value="PRE-MRNA SPLICING FACTOR"/>
    <property type="match status" value="1"/>
</dbReference>
<dbReference type="GO" id="GO:0071007">
    <property type="term" value="C:U2-type catalytic step 2 spliceosome"/>
    <property type="evidence" value="ECO:0007669"/>
    <property type="project" value="TreeGrafter"/>
</dbReference>
<organism evidence="10 11">
    <name type="scientific">Taphrina deformans (strain PYCC 5710 / ATCC 11124 / CBS 356.35 / IMI 108563 / JCM 9778 / NBRC 8474)</name>
    <name type="common">Peach leaf curl fungus</name>
    <name type="synonym">Lalaria deformans</name>
    <dbReference type="NCBI Taxonomy" id="1097556"/>
    <lineage>
        <taxon>Eukaryota</taxon>
        <taxon>Fungi</taxon>
        <taxon>Dikarya</taxon>
        <taxon>Ascomycota</taxon>
        <taxon>Taphrinomycotina</taxon>
        <taxon>Taphrinomycetes</taxon>
        <taxon>Taphrinales</taxon>
        <taxon>Taphrinaceae</taxon>
        <taxon>Taphrina</taxon>
    </lineage>
</organism>
<comment type="subcellular location">
    <subcellularLocation>
        <location evidence="1">Nucleus</location>
    </subcellularLocation>
</comment>
<dbReference type="FunFam" id="1.25.40.10:FF:000796">
    <property type="entry name" value="Crooked neck pre-mRNA splicing factor 1"/>
    <property type="match status" value="1"/>
</dbReference>
<evidence type="ECO:0000256" key="2">
    <source>
        <dbReference type="ARBA" id="ARBA00008644"/>
    </source>
</evidence>
<evidence type="ECO:0000256" key="7">
    <source>
        <dbReference type="ARBA" id="ARBA00023242"/>
    </source>
</evidence>
<dbReference type="FunFam" id="1.25.40.10:FF:000306">
    <property type="entry name" value="Cell cycle control protein cwf4"/>
    <property type="match status" value="1"/>
</dbReference>
<dbReference type="FunFam" id="1.25.40.10:FF:000048">
    <property type="entry name" value="Cell cycle control protein"/>
    <property type="match status" value="1"/>
</dbReference>
<feature type="domain" description="Pre-mRNA-splicing factor Syf1-like N-terminal HAT-repeats" evidence="9">
    <location>
        <begin position="58"/>
        <end position="203"/>
    </location>
</feature>
<feature type="domain" description="Pre-mRNA-splicing factor Syf1-like N-terminal HAT-repeats" evidence="9">
    <location>
        <begin position="306"/>
        <end position="464"/>
    </location>
</feature>
<dbReference type="InterPro" id="IPR011990">
    <property type="entry name" value="TPR-like_helical_dom_sf"/>
</dbReference>
<accession>R4XBE6</accession>
<keyword evidence="11" id="KW-1185">Reference proteome</keyword>
<evidence type="ECO:0000256" key="4">
    <source>
        <dbReference type="ARBA" id="ARBA00022728"/>
    </source>
</evidence>
<proteinExistence type="inferred from homology"/>
<sequence>MSSAAPRVKNKGVAPIQVTAEQLLRESFERADPGVQAPKHRISDAEELKEYQGRMRKQFEDRSRINRLAMGNWIRYAQWELEQKEYARARSIFERGIDVDSSNVPIWLKYIESEMRNRNINHARNLCDRAVTVMPRVDKFWYKYVYMEETLGNIAGTRQIFERWMQWEPDEQAWVAYVNLEKRYGETEKARAVFERFTVVHPEPLTWLKWSRFEQDFGDADNVREVFTLAIDTLGDEFMDEKIFVAYARFETSLKEYERARVIFKYALDRMARSQSRNLYREYTTFEKRFGDKDGIEDVVMAKRRIKYEEEIKADPNNYDTWLDYLRMEEEGHEVGRIRDVYERAIAQVPPSREKREWRRYIYIWLNYSVFEELETQDFERTRAVFKAALSVVPHEIFTFAKLWSLYANYELRQGNVGAARKVFGHSIGRCPKDKLFKDYIQMELSLKEFDRCRQLYQKYLEYNASSCYAWMQFARLETELGDDERARAIYEMGIDQTDLDMPELLWKSYIDFEFEGEDYDRTRMLYERLLEKTSHVKVWISFAQFELSVPEPEEDETTSLQIAQDRCRAVFVRAHAEMKKADLKEERVLLLESWAAFEADHGSDATQKKVQGLMPKQVKKRRQLDDGTMEEYFDYLFPSEDDQRSKNLLNLLAAARAWKEKEAQKEMESRTETV</sequence>
<evidence type="ECO:0000313" key="10">
    <source>
        <dbReference type="EMBL" id="CCG80658.1"/>
    </source>
</evidence>
<dbReference type="GO" id="GO:0000245">
    <property type="term" value="P:spliceosomal complex assembly"/>
    <property type="evidence" value="ECO:0007669"/>
    <property type="project" value="TreeGrafter"/>
</dbReference>
<dbReference type="EMBL" id="CAHR02000004">
    <property type="protein sequence ID" value="CCG80658.1"/>
    <property type="molecule type" value="Genomic_DNA"/>
</dbReference>
<dbReference type="SMART" id="SM00386">
    <property type="entry name" value="HAT"/>
    <property type="match status" value="14"/>
</dbReference>
<keyword evidence="3" id="KW-0507">mRNA processing</keyword>
<dbReference type="Pfam" id="PF23233">
    <property type="entry name" value="HAT_Syf1_CNRKL1_N"/>
    <property type="match status" value="2"/>
</dbReference>
<dbReference type="SUPFAM" id="SSF48452">
    <property type="entry name" value="TPR-like"/>
    <property type="match status" value="4"/>
</dbReference>
<dbReference type="GO" id="GO:0000974">
    <property type="term" value="C:Prp19 complex"/>
    <property type="evidence" value="ECO:0007669"/>
    <property type="project" value="TreeGrafter"/>
</dbReference>
<dbReference type="PANTHER" id="PTHR11246:SF3">
    <property type="entry name" value="CROOKED NECK-LIKE PROTEIN 1"/>
    <property type="match status" value="1"/>
</dbReference>
<dbReference type="Proteomes" id="UP000013776">
    <property type="component" value="Unassembled WGS sequence"/>
</dbReference>
<protein>
    <submittedName>
        <fullName evidence="10">Cell cycle control protein</fullName>
    </submittedName>
</protein>
<evidence type="ECO:0000256" key="3">
    <source>
        <dbReference type="ARBA" id="ARBA00022664"/>
    </source>
</evidence>
<dbReference type="Gene3D" id="1.25.40.10">
    <property type="entry name" value="Tetratricopeptide repeat domain"/>
    <property type="match status" value="3"/>
</dbReference>
<dbReference type="InterPro" id="IPR045075">
    <property type="entry name" value="Syf1-like"/>
</dbReference>
<dbReference type="OrthoDB" id="541719at2759"/>
<dbReference type="Pfam" id="PF23241">
    <property type="entry name" value="HAT_PRP39_C"/>
    <property type="match status" value="1"/>
</dbReference>
<dbReference type="InterPro" id="IPR059164">
    <property type="entry name" value="HAT_PRP39_C"/>
</dbReference>
<comment type="function">
    <text evidence="8">Involved in pre-mRNA splicing and cell cycle progression. Required for the spliceosome assembly and initiation of the DNA replication.</text>
</comment>
<comment type="caution">
    <text evidence="10">The sequence shown here is derived from an EMBL/GenBank/DDBJ whole genome shotgun (WGS) entry which is preliminary data.</text>
</comment>
<comment type="similarity">
    <text evidence="2">Belongs to the crooked-neck family.</text>
</comment>